<sequence>MEYQEPDRSGRPHACTAEAEACANTPAGVLADATAVASMDAGRGWAVAFCGLGLNLALGVLYAWSVFAKALTEPVGAGGLGLSKTEASLPYMLAIALFALVMVPAGRMQDRFGPRAVAMAGALLTGAGLMVAGLAQPGVFWPLLLGFGLMAGSGFGLGYAAATPAAIKWFPPEKKGLITGLVVSGFGLAPVYIAPLARHLLEGHGVGRSFLILGAAFTVAALALASRIVNPPAGRSPGQTARAAAPSGDWRAMLRSRAFFLLYAEYAFAALAGLMVIGHLARIVAVQSGGLVQTGFLFVASMAVFNALGRLLAGMLSDRLGRMRTLMLVCLAQAAAMLVLPTVQGQAGFFAASAVVGFSYGACLALFPATVSDYWGARGFGLNYGLLFTAWGVGGVFGPLLAGRIADATGSYALACHIAAGLMLAAAGLTLCTRRPEQTKA</sequence>
<dbReference type="InterPro" id="IPR020846">
    <property type="entry name" value="MFS_dom"/>
</dbReference>
<evidence type="ECO:0000256" key="3">
    <source>
        <dbReference type="ARBA" id="ARBA00023136"/>
    </source>
</evidence>
<dbReference type="PROSITE" id="PS50850">
    <property type="entry name" value="MFS"/>
    <property type="match status" value="1"/>
</dbReference>
<keyword evidence="7" id="KW-1185">Reference proteome</keyword>
<evidence type="ECO:0000259" key="5">
    <source>
        <dbReference type="PROSITE" id="PS50850"/>
    </source>
</evidence>
<feature type="transmembrane region" description="Helical" evidence="4">
    <location>
        <begin position="141"/>
        <end position="165"/>
    </location>
</feature>
<evidence type="ECO:0000256" key="2">
    <source>
        <dbReference type="ARBA" id="ARBA00022989"/>
    </source>
</evidence>
<dbReference type="InterPro" id="IPR050327">
    <property type="entry name" value="Proton-linked_MCT"/>
</dbReference>
<evidence type="ECO:0000256" key="4">
    <source>
        <dbReference type="SAM" id="Phobius"/>
    </source>
</evidence>
<feature type="transmembrane region" description="Helical" evidence="4">
    <location>
        <begin position="349"/>
        <end position="369"/>
    </location>
</feature>
<name>A0A238ZWI8_9BACT</name>
<dbReference type="SUPFAM" id="SSF103473">
    <property type="entry name" value="MFS general substrate transporter"/>
    <property type="match status" value="1"/>
</dbReference>
<dbReference type="InterPro" id="IPR036259">
    <property type="entry name" value="MFS_trans_sf"/>
</dbReference>
<evidence type="ECO:0000313" key="6">
    <source>
        <dbReference type="EMBL" id="SNR87023.1"/>
    </source>
</evidence>
<proteinExistence type="predicted"/>
<dbReference type="InterPro" id="IPR011701">
    <property type="entry name" value="MFS"/>
</dbReference>
<dbReference type="AlphaFoldDB" id="A0A238ZWI8"/>
<dbReference type="Gene3D" id="1.20.1250.20">
    <property type="entry name" value="MFS general substrate transporter like domains"/>
    <property type="match status" value="2"/>
</dbReference>
<feature type="domain" description="Major facilitator superfamily (MFS) profile" evidence="5">
    <location>
        <begin position="43"/>
        <end position="438"/>
    </location>
</feature>
<protein>
    <submittedName>
        <fullName evidence="6">Nitrate/nitrite transporter NarK</fullName>
    </submittedName>
</protein>
<keyword evidence="2 4" id="KW-1133">Transmembrane helix</keyword>
<feature type="transmembrane region" description="Helical" evidence="4">
    <location>
        <begin position="260"/>
        <end position="285"/>
    </location>
</feature>
<feature type="transmembrane region" description="Helical" evidence="4">
    <location>
        <begin position="381"/>
        <end position="406"/>
    </location>
</feature>
<dbReference type="Proteomes" id="UP000198324">
    <property type="component" value="Unassembled WGS sequence"/>
</dbReference>
<feature type="transmembrane region" description="Helical" evidence="4">
    <location>
        <begin position="325"/>
        <end position="343"/>
    </location>
</feature>
<dbReference type="GO" id="GO:0022857">
    <property type="term" value="F:transmembrane transporter activity"/>
    <property type="evidence" value="ECO:0007669"/>
    <property type="project" value="InterPro"/>
</dbReference>
<accession>A0A238ZWI8</accession>
<feature type="transmembrane region" description="Helical" evidence="4">
    <location>
        <begin position="87"/>
        <end position="105"/>
    </location>
</feature>
<dbReference type="PANTHER" id="PTHR11360">
    <property type="entry name" value="MONOCARBOXYLATE TRANSPORTER"/>
    <property type="match status" value="1"/>
</dbReference>
<keyword evidence="1 4" id="KW-0812">Transmembrane</keyword>
<organism evidence="6 7">
    <name type="scientific">Humidesulfovibrio mexicanus</name>
    <dbReference type="NCBI Taxonomy" id="147047"/>
    <lineage>
        <taxon>Bacteria</taxon>
        <taxon>Pseudomonadati</taxon>
        <taxon>Thermodesulfobacteriota</taxon>
        <taxon>Desulfovibrionia</taxon>
        <taxon>Desulfovibrionales</taxon>
        <taxon>Desulfovibrionaceae</taxon>
        <taxon>Humidesulfovibrio</taxon>
    </lineage>
</organism>
<keyword evidence="3 4" id="KW-0472">Membrane</keyword>
<feature type="transmembrane region" description="Helical" evidence="4">
    <location>
        <begin position="412"/>
        <end position="432"/>
    </location>
</feature>
<feature type="transmembrane region" description="Helical" evidence="4">
    <location>
        <begin position="45"/>
        <end position="67"/>
    </location>
</feature>
<reference evidence="6 7" key="1">
    <citation type="submission" date="2017-06" db="EMBL/GenBank/DDBJ databases">
        <authorList>
            <person name="Kim H.J."/>
            <person name="Triplett B.A."/>
        </authorList>
    </citation>
    <scope>NUCLEOTIDE SEQUENCE [LARGE SCALE GENOMIC DNA]</scope>
    <source>
        <strain evidence="6 7">DSM 13116</strain>
    </source>
</reference>
<gene>
    <name evidence="6" type="ORF">SAMN04488503_1621</name>
</gene>
<dbReference type="RefSeq" id="WP_218819368.1">
    <property type="nucleotide sequence ID" value="NZ_FZOC01000003.1"/>
</dbReference>
<feature type="transmembrane region" description="Helical" evidence="4">
    <location>
        <begin position="209"/>
        <end position="229"/>
    </location>
</feature>
<feature type="transmembrane region" description="Helical" evidence="4">
    <location>
        <begin position="117"/>
        <end position="135"/>
    </location>
</feature>
<dbReference type="EMBL" id="FZOC01000003">
    <property type="protein sequence ID" value="SNR87023.1"/>
    <property type="molecule type" value="Genomic_DNA"/>
</dbReference>
<dbReference type="PANTHER" id="PTHR11360:SF304">
    <property type="entry name" value="MFS DOMAIN-CONTAINING PROTEIN"/>
    <property type="match status" value="1"/>
</dbReference>
<feature type="transmembrane region" description="Helical" evidence="4">
    <location>
        <begin position="177"/>
        <end position="197"/>
    </location>
</feature>
<evidence type="ECO:0000256" key="1">
    <source>
        <dbReference type="ARBA" id="ARBA00022692"/>
    </source>
</evidence>
<dbReference type="CDD" id="cd17353">
    <property type="entry name" value="MFS_OFA_like"/>
    <property type="match status" value="1"/>
</dbReference>
<dbReference type="Pfam" id="PF07690">
    <property type="entry name" value="MFS_1"/>
    <property type="match status" value="1"/>
</dbReference>
<evidence type="ECO:0000313" key="7">
    <source>
        <dbReference type="Proteomes" id="UP000198324"/>
    </source>
</evidence>
<feature type="transmembrane region" description="Helical" evidence="4">
    <location>
        <begin position="291"/>
        <end position="313"/>
    </location>
</feature>